<reference evidence="15" key="2">
    <citation type="submission" date="2020-05" db="UniProtKB">
        <authorList>
            <consortium name="Ensembl"/>
        </authorList>
    </citation>
    <scope>IDENTIFICATION</scope>
</reference>
<protein>
    <recommendedName>
        <fullName evidence="14">C2H2-type domain-containing protein</fullName>
    </recommendedName>
</protein>
<dbReference type="GeneTree" id="ENSGT00980000198710"/>
<sequence length="378" mass="41548">MLVSLAERKYRDNRDITVDLQARLGLEDGPSSGLDEESFPCEEKNLTNPKICFSALCEGGNQSDCSINPLTEQIQGTDTPTPIMGCSLDSSSAEDYISVAIKEEPTSCEESNQSDCSIDPLTEQIQERDPPTPNMECSLDNSSADNYILNGIKVESVTWEEEEEEENHSECSDNSPTEEIKGMSTSASLMGCSFNSLMGRNSSKYTGKFGKKSSRAPNLSRESFQATYTCSECNKDFSTKGSLVRHQRAHTGAKPFSCSVCGKGFKRAAHLERHKKTHTGEKPFTCTQCGKCFTRHTQLTAHTRLHTGEKPFSCSECGKCFTLHCQLKAHCRIHTGEKPFSCPDCEKCFALASQLKVIHAGDMPFSCSDWVVGSVGND</sequence>
<dbReference type="SUPFAM" id="SSF57667">
    <property type="entry name" value="beta-beta-alpha zinc fingers"/>
    <property type="match status" value="3"/>
</dbReference>
<dbReference type="InterPro" id="IPR036236">
    <property type="entry name" value="Znf_C2H2_sf"/>
</dbReference>
<feature type="domain" description="C2H2-type" evidence="14">
    <location>
        <begin position="256"/>
        <end position="283"/>
    </location>
</feature>
<evidence type="ECO:0000256" key="8">
    <source>
        <dbReference type="ARBA" id="ARBA00023015"/>
    </source>
</evidence>
<dbReference type="InterPro" id="IPR050758">
    <property type="entry name" value="Znf_C2H2-type"/>
</dbReference>
<keyword evidence="8" id="KW-0805">Transcription regulation</keyword>
<evidence type="ECO:0000256" key="2">
    <source>
        <dbReference type="ARBA" id="ARBA00004123"/>
    </source>
</evidence>
<keyword evidence="9" id="KW-0238">DNA-binding</keyword>
<dbReference type="GO" id="GO:0003677">
    <property type="term" value="F:DNA binding"/>
    <property type="evidence" value="ECO:0007669"/>
    <property type="project" value="UniProtKB-KW"/>
</dbReference>
<keyword evidence="4" id="KW-0479">Metal-binding</keyword>
<keyword evidence="5" id="KW-0677">Repeat</keyword>
<evidence type="ECO:0000256" key="6">
    <source>
        <dbReference type="ARBA" id="ARBA00022771"/>
    </source>
</evidence>
<comment type="function">
    <text evidence="1">May be involved in transcriptional regulation.</text>
</comment>
<comment type="similarity">
    <text evidence="3">Belongs to the krueppel C2H2-type zinc-finger protein family.</text>
</comment>
<evidence type="ECO:0000259" key="14">
    <source>
        <dbReference type="PROSITE" id="PS50157"/>
    </source>
</evidence>
<evidence type="ECO:0000256" key="5">
    <source>
        <dbReference type="ARBA" id="ARBA00022737"/>
    </source>
</evidence>
<dbReference type="FunFam" id="3.30.160.60:FF:000446">
    <property type="entry name" value="Zinc finger protein"/>
    <property type="match status" value="1"/>
</dbReference>
<dbReference type="PANTHER" id="PTHR23234:SF10">
    <property type="entry name" value="RIKEN CDNA 6720489N17 GENE-RELATED"/>
    <property type="match status" value="1"/>
</dbReference>
<proteinExistence type="inferred from homology"/>
<dbReference type="GO" id="GO:0008270">
    <property type="term" value="F:zinc ion binding"/>
    <property type="evidence" value="ECO:0007669"/>
    <property type="project" value="UniProtKB-KW"/>
</dbReference>
<feature type="region of interest" description="Disordered" evidence="13">
    <location>
        <begin position="160"/>
        <end position="180"/>
    </location>
</feature>
<dbReference type="FunFam" id="3.30.160.60:FF:002737">
    <property type="entry name" value="AGAP008430-PA"/>
    <property type="match status" value="1"/>
</dbReference>
<reference evidence="15" key="1">
    <citation type="journal article" date="2010" name="Science">
        <title>The genome of the Western clawed frog Xenopus tropicalis.</title>
        <authorList>
            <person name="Hellsten U."/>
            <person name="Harland R.M."/>
            <person name="Gilchrist M.J."/>
            <person name="Hendrix D."/>
            <person name="Jurka J."/>
            <person name="Kapitonov V."/>
            <person name="Ovcharenko I."/>
            <person name="Putnam N.H."/>
            <person name="Shu S."/>
            <person name="Taher L."/>
            <person name="Blitz I.L."/>
            <person name="Blumberg B."/>
            <person name="Dichmann D.S."/>
            <person name="Dubchak I."/>
            <person name="Amaya E."/>
            <person name="Detter J.C."/>
            <person name="Fletcher R."/>
            <person name="Gerhard D.S."/>
            <person name="Goodstein D."/>
            <person name="Graves T."/>
            <person name="Grigoriev I.V."/>
            <person name="Grimwood J."/>
            <person name="Kawashima T."/>
            <person name="Lindquist E."/>
            <person name="Lucas S.M."/>
            <person name="Mead P.E."/>
            <person name="Mitros T."/>
            <person name="Ogino H."/>
            <person name="Ohta Y."/>
            <person name="Poliakov A.V."/>
            <person name="Pollet N."/>
            <person name="Robert J."/>
            <person name="Salamov A."/>
            <person name="Sater A.K."/>
            <person name="Schmutz J."/>
            <person name="Terry A."/>
            <person name="Vize P.D."/>
            <person name="Warren W.C."/>
            <person name="Wells D."/>
            <person name="Wills A."/>
            <person name="Wilson R.K."/>
            <person name="Zimmerman L.B."/>
            <person name="Zorn A.M."/>
            <person name="Grainger R."/>
            <person name="Grammer T."/>
            <person name="Khokha M.K."/>
            <person name="Richardson P.M."/>
            <person name="Rokhsar D.S."/>
        </authorList>
    </citation>
    <scope>NUCLEOTIDE SEQUENCE [LARGE SCALE GENOMIC DNA]</scope>
    <source>
        <strain evidence="15">Nigerian</strain>
    </source>
</reference>
<dbReference type="FunFam" id="3.30.160.60:FF:001639">
    <property type="entry name" value="Si:dkey-7i4.21"/>
    <property type="match status" value="1"/>
</dbReference>
<dbReference type="Gene3D" id="3.30.160.60">
    <property type="entry name" value="Classic Zinc Finger"/>
    <property type="match status" value="5"/>
</dbReference>
<comment type="subcellular location">
    <subcellularLocation>
        <location evidence="2">Nucleus</location>
    </subcellularLocation>
</comment>
<dbReference type="FunFam" id="3.30.160.60:FF:000661">
    <property type="entry name" value="paternally-expressed gene 3 protein-like"/>
    <property type="match status" value="1"/>
</dbReference>
<evidence type="ECO:0000313" key="15">
    <source>
        <dbReference type="Ensembl" id="ENSXETP00000060324"/>
    </source>
</evidence>
<keyword evidence="6 12" id="KW-0863">Zinc-finger</keyword>
<dbReference type="PANTHER" id="PTHR23234">
    <property type="entry name" value="ZNF44 PROTEIN"/>
    <property type="match status" value="1"/>
</dbReference>
<dbReference type="Bgee" id="ENSXETG00000030603">
    <property type="expression patterns" value="Expressed in gastrula and 12 other cell types or tissues"/>
</dbReference>
<keyword evidence="10" id="KW-0804">Transcription</keyword>
<evidence type="ECO:0000256" key="13">
    <source>
        <dbReference type="SAM" id="MobiDB-lite"/>
    </source>
</evidence>
<dbReference type="PROSITE" id="PS00028">
    <property type="entry name" value="ZINC_FINGER_C2H2_1"/>
    <property type="match status" value="4"/>
</dbReference>
<evidence type="ECO:0000256" key="12">
    <source>
        <dbReference type="PROSITE-ProRule" id="PRU00042"/>
    </source>
</evidence>
<evidence type="ECO:0000256" key="11">
    <source>
        <dbReference type="ARBA" id="ARBA00023242"/>
    </source>
</evidence>
<name>A0A6I8PN59_XENTR</name>
<feature type="domain" description="C2H2-type" evidence="14">
    <location>
        <begin position="228"/>
        <end position="255"/>
    </location>
</feature>
<evidence type="ECO:0000256" key="10">
    <source>
        <dbReference type="ARBA" id="ARBA00023163"/>
    </source>
</evidence>
<keyword evidence="11" id="KW-0539">Nucleus</keyword>
<evidence type="ECO:0000256" key="1">
    <source>
        <dbReference type="ARBA" id="ARBA00003767"/>
    </source>
</evidence>
<dbReference type="Pfam" id="PF00096">
    <property type="entry name" value="zf-C2H2"/>
    <property type="match status" value="3"/>
</dbReference>
<evidence type="ECO:0000256" key="4">
    <source>
        <dbReference type="ARBA" id="ARBA00022723"/>
    </source>
</evidence>
<dbReference type="InParanoid" id="A0A6I8PN59"/>
<dbReference type="PROSITE" id="PS50157">
    <property type="entry name" value="ZINC_FINGER_C2H2_2"/>
    <property type="match status" value="4"/>
</dbReference>
<evidence type="ECO:0000256" key="3">
    <source>
        <dbReference type="ARBA" id="ARBA00006991"/>
    </source>
</evidence>
<dbReference type="Ensembl" id="ENSXETT00000061769">
    <property type="protein sequence ID" value="ENSXETP00000060324"/>
    <property type="gene ID" value="ENSXETG00000030603"/>
</dbReference>
<accession>A0A6I8PN59</accession>
<dbReference type="GO" id="GO:0005634">
    <property type="term" value="C:nucleus"/>
    <property type="evidence" value="ECO:0007669"/>
    <property type="project" value="UniProtKB-SubCell"/>
</dbReference>
<keyword evidence="7" id="KW-0862">Zinc</keyword>
<dbReference type="FunFam" id="3.30.160.60:FF:001891">
    <property type="entry name" value="Zinc finger protein 527"/>
    <property type="match status" value="1"/>
</dbReference>
<dbReference type="SMART" id="SM00355">
    <property type="entry name" value="ZnF_C2H2"/>
    <property type="match status" value="5"/>
</dbReference>
<dbReference type="InterPro" id="IPR013087">
    <property type="entry name" value="Znf_C2H2_type"/>
</dbReference>
<dbReference type="AlphaFoldDB" id="A0A6I8PN59"/>
<organism evidence="15">
    <name type="scientific">Xenopus tropicalis</name>
    <name type="common">Western clawed frog</name>
    <name type="synonym">Silurana tropicalis</name>
    <dbReference type="NCBI Taxonomy" id="8364"/>
    <lineage>
        <taxon>Eukaryota</taxon>
        <taxon>Metazoa</taxon>
        <taxon>Chordata</taxon>
        <taxon>Craniata</taxon>
        <taxon>Vertebrata</taxon>
        <taxon>Euteleostomi</taxon>
        <taxon>Amphibia</taxon>
        <taxon>Batrachia</taxon>
        <taxon>Anura</taxon>
        <taxon>Pipoidea</taxon>
        <taxon>Pipidae</taxon>
        <taxon>Xenopodinae</taxon>
        <taxon>Xenopus</taxon>
        <taxon>Silurana</taxon>
    </lineage>
</organism>
<feature type="domain" description="C2H2-type" evidence="14">
    <location>
        <begin position="312"/>
        <end position="339"/>
    </location>
</feature>
<evidence type="ECO:0000256" key="9">
    <source>
        <dbReference type="ARBA" id="ARBA00023125"/>
    </source>
</evidence>
<evidence type="ECO:0000256" key="7">
    <source>
        <dbReference type="ARBA" id="ARBA00022833"/>
    </source>
</evidence>
<feature type="domain" description="C2H2-type" evidence="14">
    <location>
        <begin position="284"/>
        <end position="311"/>
    </location>
</feature>